<dbReference type="RefSeq" id="WP_238203793.1">
    <property type="nucleotide sequence ID" value="NZ_JBHTND010000018.1"/>
</dbReference>
<feature type="domain" description="BPL/LPL catalytic" evidence="1">
    <location>
        <begin position="15"/>
        <end position="198"/>
    </location>
</feature>
<organism evidence="2 3">
    <name type="scientific">Methylobacterium marchantiae</name>
    <dbReference type="NCBI Taxonomy" id="600331"/>
    <lineage>
        <taxon>Bacteria</taxon>
        <taxon>Pseudomonadati</taxon>
        <taxon>Pseudomonadota</taxon>
        <taxon>Alphaproteobacteria</taxon>
        <taxon>Hyphomicrobiales</taxon>
        <taxon>Methylobacteriaceae</taxon>
        <taxon>Methylobacterium</taxon>
    </lineage>
</organism>
<dbReference type="Proteomes" id="UP001597176">
    <property type="component" value="Unassembled WGS sequence"/>
</dbReference>
<dbReference type="SUPFAM" id="SSF55681">
    <property type="entry name" value="Class II aaRS and biotin synthetases"/>
    <property type="match status" value="1"/>
</dbReference>
<dbReference type="GO" id="GO:0016874">
    <property type="term" value="F:ligase activity"/>
    <property type="evidence" value="ECO:0007669"/>
    <property type="project" value="UniProtKB-KW"/>
</dbReference>
<accession>A0ABW3WZB7</accession>
<reference evidence="3" key="1">
    <citation type="journal article" date="2019" name="Int. J. Syst. Evol. Microbiol.">
        <title>The Global Catalogue of Microorganisms (GCM) 10K type strain sequencing project: providing services to taxonomists for standard genome sequencing and annotation.</title>
        <authorList>
            <consortium name="The Broad Institute Genomics Platform"/>
            <consortium name="The Broad Institute Genome Sequencing Center for Infectious Disease"/>
            <person name="Wu L."/>
            <person name="Ma J."/>
        </authorList>
    </citation>
    <scope>NUCLEOTIDE SEQUENCE [LARGE SCALE GENOMIC DNA]</scope>
    <source>
        <strain evidence="3">CCUG 56108</strain>
    </source>
</reference>
<gene>
    <name evidence="2" type="ORF">ACFQ4G_14115</name>
</gene>
<keyword evidence="3" id="KW-1185">Reference proteome</keyword>
<proteinExistence type="predicted"/>
<dbReference type="Gene3D" id="3.30.930.10">
    <property type="entry name" value="Bira Bifunctional Protein, Domain 2"/>
    <property type="match status" value="1"/>
</dbReference>
<dbReference type="EMBL" id="JBHTND010000018">
    <property type="protein sequence ID" value="MFD1302707.1"/>
    <property type="molecule type" value="Genomic_DNA"/>
</dbReference>
<dbReference type="Pfam" id="PF16917">
    <property type="entry name" value="BPL_LplA_LipB_2"/>
    <property type="match status" value="1"/>
</dbReference>
<dbReference type="InterPro" id="IPR004143">
    <property type="entry name" value="BPL_LPL_catalytic"/>
</dbReference>
<protein>
    <submittedName>
        <fullName evidence="2">Biotin/lipoate--protein ligase family protein</fullName>
    </submittedName>
</protein>
<evidence type="ECO:0000259" key="1">
    <source>
        <dbReference type="Pfam" id="PF16917"/>
    </source>
</evidence>
<comment type="caution">
    <text evidence="2">The sequence shown here is derived from an EMBL/GenBank/DDBJ whole genome shotgun (WGS) entry which is preliminary data.</text>
</comment>
<dbReference type="InterPro" id="IPR045864">
    <property type="entry name" value="aa-tRNA-synth_II/BPL/LPL"/>
</dbReference>
<name>A0ABW3WZB7_9HYPH</name>
<evidence type="ECO:0000313" key="2">
    <source>
        <dbReference type="EMBL" id="MFD1302707.1"/>
    </source>
</evidence>
<keyword evidence="2" id="KW-0436">Ligase</keyword>
<evidence type="ECO:0000313" key="3">
    <source>
        <dbReference type="Proteomes" id="UP001597176"/>
    </source>
</evidence>
<sequence length="245" mass="26075">MVPSPDHLTHSSLALPPAFSLRVSDGADSAFDEACRSAAADDATGLLVWRRNAALLDLAVVLSPDEPLSTARRAFFAGMVAFAEALGAHAPPEIPVMVDWPDTIRFDGARLGGGRLGWPAACSEDDVPEWLVFSALVIASKAEAGDPGLTPDSTSLENEGFALEEGHGRVVESFARHLTKAFALWEEDGFEAIGRRYLTRLADVGPDARLDPRGDLIEEGGAGHTLVPGLAKMAWRDPRTGEPLL</sequence>